<proteinExistence type="inferred from homology"/>
<feature type="compositionally biased region" description="Basic and acidic residues" evidence="2">
    <location>
        <begin position="39"/>
        <end position="56"/>
    </location>
</feature>
<dbReference type="Gene3D" id="3.30.1140.40">
    <property type="entry name" value="Tctex-1"/>
    <property type="match status" value="1"/>
</dbReference>
<dbReference type="AlphaFoldDB" id="A0A8B6E7R4"/>
<dbReference type="GO" id="GO:0007018">
    <property type="term" value="P:microtubule-based movement"/>
    <property type="evidence" value="ECO:0007669"/>
    <property type="project" value="TreeGrafter"/>
</dbReference>
<comment type="similarity">
    <text evidence="1">Belongs to the dynein light chain Tctex-type family.</text>
</comment>
<dbReference type="CDD" id="cd21451">
    <property type="entry name" value="DLC-like_TCTEX1D"/>
    <property type="match status" value="1"/>
</dbReference>
<name>A0A8B6E7R4_MYTGA</name>
<dbReference type="GO" id="GO:0045505">
    <property type="term" value="F:dynein intermediate chain binding"/>
    <property type="evidence" value="ECO:0007669"/>
    <property type="project" value="TreeGrafter"/>
</dbReference>
<evidence type="ECO:0000313" key="4">
    <source>
        <dbReference type="Proteomes" id="UP000596742"/>
    </source>
</evidence>
<evidence type="ECO:0000256" key="2">
    <source>
        <dbReference type="SAM" id="MobiDB-lite"/>
    </source>
</evidence>
<feature type="region of interest" description="Disordered" evidence="2">
    <location>
        <begin position="1"/>
        <end position="56"/>
    </location>
</feature>
<dbReference type="PANTHER" id="PTHR21255">
    <property type="entry name" value="T-COMPLEX-ASSOCIATED-TESTIS-EXPRESSED 1/ DYNEIN LIGHT CHAIN"/>
    <property type="match status" value="1"/>
</dbReference>
<comment type="caution">
    <text evidence="3">The sequence shown here is derived from an EMBL/GenBank/DDBJ whole genome shotgun (WGS) entry which is preliminary data.</text>
</comment>
<keyword evidence="4" id="KW-1185">Reference proteome</keyword>
<accession>A0A8B6E7R4</accession>
<protein>
    <submittedName>
        <fullName evidence="3">Uncharacterized protein</fullName>
    </submittedName>
</protein>
<gene>
    <name evidence="3" type="ORF">MGAL_10B037750</name>
</gene>
<dbReference type="Pfam" id="PF03645">
    <property type="entry name" value="Tctex-1"/>
    <property type="match status" value="1"/>
</dbReference>
<reference evidence="3" key="1">
    <citation type="submission" date="2018-11" db="EMBL/GenBank/DDBJ databases">
        <authorList>
            <person name="Alioto T."/>
            <person name="Alioto T."/>
        </authorList>
    </citation>
    <scope>NUCLEOTIDE SEQUENCE</scope>
</reference>
<evidence type="ECO:0000313" key="3">
    <source>
        <dbReference type="EMBL" id="VDI29408.1"/>
    </source>
</evidence>
<dbReference type="OrthoDB" id="10248487at2759"/>
<sequence>MAMDSRRMRRTHGHGGGHIPGHGQNLTVPGRLTKAHGHTLRDHKGNDSKSESSDHDRGKYFHEHVRLENTFQLNPCEDYKFSSKQMERAMKEILDKQLTETDYNGKICPTVAANLSSLIKERAKEFPWKRYRYVVQVVVGENSDQAVQIGSRCIWDEKNDNFACVTFKNKTVFAVAACYGIYLE</sequence>
<dbReference type="Proteomes" id="UP000596742">
    <property type="component" value="Unassembled WGS sequence"/>
</dbReference>
<dbReference type="EMBL" id="UYJE01004593">
    <property type="protein sequence ID" value="VDI29408.1"/>
    <property type="molecule type" value="Genomic_DNA"/>
</dbReference>
<dbReference type="PANTHER" id="PTHR21255:SF65">
    <property type="entry name" value="TCTEX1 DOMAIN-CONTAINING PROTEIN 2"/>
    <property type="match status" value="1"/>
</dbReference>
<dbReference type="GO" id="GO:0005868">
    <property type="term" value="C:cytoplasmic dynein complex"/>
    <property type="evidence" value="ECO:0007669"/>
    <property type="project" value="TreeGrafter"/>
</dbReference>
<organism evidence="3 4">
    <name type="scientific">Mytilus galloprovincialis</name>
    <name type="common">Mediterranean mussel</name>
    <dbReference type="NCBI Taxonomy" id="29158"/>
    <lineage>
        <taxon>Eukaryota</taxon>
        <taxon>Metazoa</taxon>
        <taxon>Spiralia</taxon>
        <taxon>Lophotrochozoa</taxon>
        <taxon>Mollusca</taxon>
        <taxon>Bivalvia</taxon>
        <taxon>Autobranchia</taxon>
        <taxon>Pteriomorphia</taxon>
        <taxon>Mytilida</taxon>
        <taxon>Mytiloidea</taxon>
        <taxon>Mytilidae</taxon>
        <taxon>Mytilinae</taxon>
        <taxon>Mytilus</taxon>
    </lineage>
</organism>
<dbReference type="GO" id="GO:0005737">
    <property type="term" value="C:cytoplasm"/>
    <property type="evidence" value="ECO:0007669"/>
    <property type="project" value="TreeGrafter"/>
</dbReference>
<evidence type="ECO:0000256" key="1">
    <source>
        <dbReference type="ARBA" id="ARBA00005361"/>
    </source>
</evidence>
<dbReference type="InterPro" id="IPR038586">
    <property type="entry name" value="Tctex-1-like_sf"/>
</dbReference>
<dbReference type="InterPro" id="IPR005334">
    <property type="entry name" value="Tctex-1-like"/>
</dbReference>